<dbReference type="SMART" id="SM00575">
    <property type="entry name" value="ZnF_PMZ"/>
    <property type="match status" value="1"/>
</dbReference>
<keyword evidence="7" id="KW-1185">Reference proteome</keyword>
<name>A0A2G2W4I5_CAPBA</name>
<organism evidence="6 7">
    <name type="scientific">Capsicum baccatum</name>
    <name type="common">Peruvian pepper</name>
    <dbReference type="NCBI Taxonomy" id="33114"/>
    <lineage>
        <taxon>Eukaryota</taxon>
        <taxon>Viridiplantae</taxon>
        <taxon>Streptophyta</taxon>
        <taxon>Embryophyta</taxon>
        <taxon>Tracheophyta</taxon>
        <taxon>Spermatophyta</taxon>
        <taxon>Magnoliopsida</taxon>
        <taxon>eudicotyledons</taxon>
        <taxon>Gunneridae</taxon>
        <taxon>Pentapetalae</taxon>
        <taxon>asterids</taxon>
        <taxon>lamiids</taxon>
        <taxon>Solanales</taxon>
        <taxon>Solanaceae</taxon>
        <taxon>Solanoideae</taxon>
        <taxon>Capsiceae</taxon>
        <taxon>Capsicum</taxon>
    </lineage>
</organism>
<gene>
    <name evidence="6" type="ORF">CQW23_18977</name>
</gene>
<dbReference type="EMBL" id="MLFT02000008">
    <property type="protein sequence ID" value="PHT40123.1"/>
    <property type="molecule type" value="Genomic_DNA"/>
</dbReference>
<dbReference type="PROSITE" id="PS50966">
    <property type="entry name" value="ZF_SWIM"/>
    <property type="match status" value="1"/>
</dbReference>
<protein>
    <recommendedName>
        <fullName evidence="5">SWIM-type domain-containing protein</fullName>
    </recommendedName>
</protein>
<dbReference type="InterPro" id="IPR007527">
    <property type="entry name" value="Znf_SWIM"/>
</dbReference>
<evidence type="ECO:0000313" key="7">
    <source>
        <dbReference type="Proteomes" id="UP000224567"/>
    </source>
</evidence>
<dbReference type="PANTHER" id="PTHR31973">
    <property type="entry name" value="POLYPROTEIN, PUTATIVE-RELATED"/>
    <property type="match status" value="1"/>
</dbReference>
<dbReference type="OrthoDB" id="1111462at2759"/>
<evidence type="ECO:0000256" key="3">
    <source>
        <dbReference type="ARBA" id="ARBA00022833"/>
    </source>
</evidence>
<accession>A0A2G2W4I5</accession>
<dbReference type="GO" id="GO:0008270">
    <property type="term" value="F:zinc ion binding"/>
    <property type="evidence" value="ECO:0007669"/>
    <property type="project" value="UniProtKB-KW"/>
</dbReference>
<dbReference type="InterPro" id="IPR006564">
    <property type="entry name" value="Znf_PMZ"/>
</dbReference>
<sequence>MGKSPLRRTLYLFYNAAKAYSPKRFSDHFEEFKNNCPEAAFFLEHELGFEKWRSTYFPGNRFDVMTLNIIESINTMLITEREYPMASIFNSIAKRFGDIFKERLFGSGYTAKVDLLERPCSCRKFELVKVPGTHAIAVLQVKHGDDYGFRVYDYSSLVYKAEEYLLAYSE</sequence>
<evidence type="ECO:0000313" key="6">
    <source>
        <dbReference type="EMBL" id="PHT40123.1"/>
    </source>
</evidence>
<keyword evidence="1" id="KW-0479">Metal-binding</keyword>
<keyword evidence="3" id="KW-0862">Zinc</keyword>
<reference evidence="6 7" key="1">
    <citation type="journal article" date="2017" name="Genome Biol.">
        <title>New reference genome sequences of hot pepper reveal the massive evolution of plant disease-resistance genes by retroduplication.</title>
        <authorList>
            <person name="Kim S."/>
            <person name="Park J."/>
            <person name="Yeom S.I."/>
            <person name="Kim Y.M."/>
            <person name="Seo E."/>
            <person name="Kim K.T."/>
            <person name="Kim M.S."/>
            <person name="Lee J.M."/>
            <person name="Cheong K."/>
            <person name="Shin H.S."/>
            <person name="Kim S.B."/>
            <person name="Han K."/>
            <person name="Lee J."/>
            <person name="Park M."/>
            <person name="Lee H.A."/>
            <person name="Lee H.Y."/>
            <person name="Lee Y."/>
            <person name="Oh S."/>
            <person name="Lee J.H."/>
            <person name="Choi E."/>
            <person name="Choi E."/>
            <person name="Lee S.E."/>
            <person name="Jeon J."/>
            <person name="Kim H."/>
            <person name="Choi G."/>
            <person name="Song H."/>
            <person name="Lee J."/>
            <person name="Lee S.C."/>
            <person name="Kwon J.K."/>
            <person name="Lee H.Y."/>
            <person name="Koo N."/>
            <person name="Hong Y."/>
            <person name="Kim R.W."/>
            <person name="Kang W.H."/>
            <person name="Huh J.H."/>
            <person name="Kang B.C."/>
            <person name="Yang T.J."/>
            <person name="Lee Y.H."/>
            <person name="Bennetzen J.L."/>
            <person name="Choi D."/>
        </authorList>
    </citation>
    <scope>NUCLEOTIDE SEQUENCE [LARGE SCALE GENOMIC DNA]</scope>
    <source>
        <strain evidence="7">cv. PBC81</strain>
    </source>
</reference>
<dbReference type="Proteomes" id="UP000224567">
    <property type="component" value="Unassembled WGS sequence"/>
</dbReference>
<proteinExistence type="predicted"/>
<dbReference type="PANTHER" id="PTHR31973:SF183">
    <property type="entry name" value="SWIM-TYPE DOMAIN-CONTAINING PROTEIN"/>
    <property type="match status" value="1"/>
</dbReference>
<feature type="domain" description="SWIM-type" evidence="5">
    <location>
        <begin position="109"/>
        <end position="143"/>
    </location>
</feature>
<evidence type="ECO:0000256" key="4">
    <source>
        <dbReference type="PROSITE-ProRule" id="PRU00325"/>
    </source>
</evidence>
<comment type="caution">
    <text evidence="6">The sequence shown here is derived from an EMBL/GenBank/DDBJ whole genome shotgun (WGS) entry which is preliminary data.</text>
</comment>
<evidence type="ECO:0000256" key="2">
    <source>
        <dbReference type="ARBA" id="ARBA00022771"/>
    </source>
</evidence>
<keyword evidence="2 4" id="KW-0863">Zinc-finger</keyword>
<evidence type="ECO:0000259" key="5">
    <source>
        <dbReference type="PROSITE" id="PS50966"/>
    </source>
</evidence>
<dbReference type="AlphaFoldDB" id="A0A2G2W4I5"/>
<evidence type="ECO:0000256" key="1">
    <source>
        <dbReference type="ARBA" id="ARBA00022723"/>
    </source>
</evidence>
<reference evidence="7" key="2">
    <citation type="journal article" date="2017" name="J. Anim. Genet.">
        <title>Multiple reference genome sequences of hot pepper reveal the massive evolution of plant disease resistance genes by retroduplication.</title>
        <authorList>
            <person name="Kim S."/>
            <person name="Park J."/>
            <person name="Yeom S.-I."/>
            <person name="Kim Y.-M."/>
            <person name="Seo E."/>
            <person name="Kim K.-T."/>
            <person name="Kim M.-S."/>
            <person name="Lee J.M."/>
            <person name="Cheong K."/>
            <person name="Shin H.-S."/>
            <person name="Kim S.-B."/>
            <person name="Han K."/>
            <person name="Lee J."/>
            <person name="Park M."/>
            <person name="Lee H.-A."/>
            <person name="Lee H.-Y."/>
            <person name="Lee Y."/>
            <person name="Oh S."/>
            <person name="Lee J.H."/>
            <person name="Choi E."/>
            <person name="Choi E."/>
            <person name="Lee S.E."/>
            <person name="Jeon J."/>
            <person name="Kim H."/>
            <person name="Choi G."/>
            <person name="Song H."/>
            <person name="Lee J."/>
            <person name="Lee S.-C."/>
            <person name="Kwon J.-K."/>
            <person name="Lee H.-Y."/>
            <person name="Koo N."/>
            <person name="Hong Y."/>
            <person name="Kim R.W."/>
            <person name="Kang W.-H."/>
            <person name="Huh J.H."/>
            <person name="Kang B.-C."/>
            <person name="Yang T.-J."/>
            <person name="Lee Y.-H."/>
            <person name="Bennetzen J.L."/>
            <person name="Choi D."/>
        </authorList>
    </citation>
    <scope>NUCLEOTIDE SEQUENCE [LARGE SCALE GENOMIC DNA]</scope>
    <source>
        <strain evidence="7">cv. PBC81</strain>
    </source>
</reference>